<dbReference type="EC" id="2.4.1.-" evidence="12"/>
<dbReference type="GO" id="GO:0005789">
    <property type="term" value="C:endoplasmic reticulum membrane"/>
    <property type="evidence" value="ECO:0007669"/>
    <property type="project" value="UniProtKB-SubCell"/>
</dbReference>
<feature type="transmembrane region" description="Helical" evidence="12">
    <location>
        <begin position="160"/>
        <end position="179"/>
    </location>
</feature>
<feature type="transmembrane region" description="Helical" evidence="12">
    <location>
        <begin position="185"/>
        <end position="206"/>
    </location>
</feature>
<evidence type="ECO:0000256" key="3">
    <source>
        <dbReference type="ARBA" id="ARBA00007063"/>
    </source>
</evidence>
<keyword evidence="8 12" id="KW-1133">Transmembrane helix</keyword>
<dbReference type="InterPro" id="IPR005599">
    <property type="entry name" value="GPI_mannosylTrfase"/>
</dbReference>
<dbReference type="STRING" id="131310.A0A0N4ZLQ7"/>
<evidence type="ECO:0000256" key="12">
    <source>
        <dbReference type="RuleBase" id="RU363075"/>
    </source>
</evidence>
<feature type="transmembrane region" description="Helical" evidence="12">
    <location>
        <begin position="268"/>
        <end position="285"/>
    </location>
</feature>
<keyword evidence="13" id="KW-1185">Reference proteome</keyword>
<reference evidence="14" key="1">
    <citation type="submission" date="2017-02" db="UniProtKB">
        <authorList>
            <consortium name="WormBaseParasite"/>
        </authorList>
    </citation>
    <scope>IDENTIFICATION</scope>
</reference>
<keyword evidence="6 12" id="KW-0812">Transmembrane</keyword>
<keyword evidence="5" id="KW-0808">Transferase</keyword>
<dbReference type="Proteomes" id="UP000038045">
    <property type="component" value="Unplaced"/>
</dbReference>
<organism evidence="13 14">
    <name type="scientific">Parastrongyloides trichosuri</name>
    <name type="common">Possum-specific nematode worm</name>
    <dbReference type="NCBI Taxonomy" id="131310"/>
    <lineage>
        <taxon>Eukaryota</taxon>
        <taxon>Metazoa</taxon>
        <taxon>Ecdysozoa</taxon>
        <taxon>Nematoda</taxon>
        <taxon>Chromadorea</taxon>
        <taxon>Rhabditida</taxon>
        <taxon>Tylenchina</taxon>
        <taxon>Panagrolaimomorpha</taxon>
        <taxon>Strongyloidoidea</taxon>
        <taxon>Strongyloididae</taxon>
        <taxon>Parastrongyloides</taxon>
    </lineage>
</organism>
<keyword evidence="4 12" id="KW-0328">Glycosyltransferase</keyword>
<feature type="transmembrane region" description="Helical" evidence="12">
    <location>
        <begin position="292"/>
        <end position="312"/>
    </location>
</feature>
<sequence length="478" mass="55697">MISIILVPFTKVEESFNTNALHDIVYHKLDISKYDHHEFPGVVPRTFFCPLVLGLIVSPIISIISTFNGLKIWGLYICRFALGGAVLISFCNFARTVGKHYGNNTALFLRLIVGSQFHFMFYLSRPLPNTFAFIPILYIYSLMLDGKYTKAIQLATFTTFIIRFETILLFGPLFIPILATKRISIFHAIYTGIKSLILSLLITIPLDSLLWRRLIYPEGEVITFNVFENKSHLYGTSPIYWYFLSALPRALQTTILLVPLGIYFERRLQQYFFSAIVFISLYSLLPHKELRFIIYTIPLFNVIAASYMSRVWANKDKTFFKKVFAYGLLCHLILNTILTIVMIYISSRNYAGGDALSYLQYLQRFDKNKKIKIHIDEYAAQTGISKFLHYYDNWEYNKTESLQLKGDKLKNFHFIILGDYNKDAKIIGREVFGKTHRLYFAVEAFHKMNIVKTKKFPYYYPRIKFMDKLVVLRRIGDA</sequence>
<evidence type="ECO:0000256" key="4">
    <source>
        <dbReference type="ARBA" id="ARBA00022676"/>
    </source>
</evidence>
<dbReference type="AlphaFoldDB" id="A0A0N4ZLQ7"/>
<dbReference type="UniPathway" id="UPA00378"/>
<feature type="transmembrane region" description="Helical" evidence="12">
    <location>
        <begin position="239"/>
        <end position="262"/>
    </location>
</feature>
<comment type="similarity">
    <text evidence="3 12">Belongs to the glycosyltransferase 22 family.</text>
</comment>
<feature type="transmembrane region" description="Helical" evidence="12">
    <location>
        <begin position="73"/>
        <end position="94"/>
    </location>
</feature>
<evidence type="ECO:0000313" key="14">
    <source>
        <dbReference type="WBParaSite" id="PTRK_0000943100.1"/>
    </source>
</evidence>
<feature type="transmembrane region" description="Helical" evidence="12">
    <location>
        <begin position="324"/>
        <end position="345"/>
    </location>
</feature>
<evidence type="ECO:0000256" key="2">
    <source>
        <dbReference type="ARBA" id="ARBA00004922"/>
    </source>
</evidence>
<evidence type="ECO:0000256" key="7">
    <source>
        <dbReference type="ARBA" id="ARBA00022824"/>
    </source>
</evidence>
<evidence type="ECO:0000313" key="13">
    <source>
        <dbReference type="Proteomes" id="UP000038045"/>
    </source>
</evidence>
<accession>A0A0N4ZLQ7</accession>
<dbReference type="WBParaSite" id="PTRK_0000943100.1">
    <property type="protein sequence ID" value="PTRK_0000943100.1"/>
    <property type="gene ID" value="PTRK_0000943100"/>
</dbReference>
<name>A0A0N4ZLQ7_PARTI</name>
<evidence type="ECO:0000256" key="8">
    <source>
        <dbReference type="ARBA" id="ARBA00022989"/>
    </source>
</evidence>
<feature type="transmembrane region" description="Helical" evidence="12">
    <location>
        <begin position="47"/>
        <end position="67"/>
    </location>
</feature>
<evidence type="ECO:0000256" key="1">
    <source>
        <dbReference type="ARBA" id="ARBA00004477"/>
    </source>
</evidence>
<dbReference type="PANTHER" id="PTHR22760:SF1">
    <property type="entry name" value="DOL-P-MAN:MAN(7)GLCNAC(2)-PP-DOL ALPHA-1,6-MANNOSYLTRANSFERASE"/>
    <property type="match status" value="1"/>
</dbReference>
<keyword evidence="7 12" id="KW-0256">Endoplasmic reticulum</keyword>
<dbReference type="PANTHER" id="PTHR22760">
    <property type="entry name" value="GLYCOSYLTRANSFERASE"/>
    <property type="match status" value="1"/>
</dbReference>
<proteinExistence type="inferred from homology"/>
<protein>
    <recommendedName>
        <fullName evidence="12">Mannosyltransferase</fullName>
        <ecNumber evidence="12">2.4.1.-</ecNumber>
    </recommendedName>
</protein>
<dbReference type="GO" id="GO:0052917">
    <property type="term" value="F:dol-P-Man:Man(7)GlcNAc(2)-PP-Dol alpha-1,6-mannosyltransferase activity"/>
    <property type="evidence" value="ECO:0007669"/>
    <property type="project" value="UniProtKB-EC"/>
</dbReference>
<comment type="function">
    <text evidence="10">Mannosyltransferase that operates in the biosynthetic pathway of dolichol-linked oligosaccharides, the glycan precursors employed in protein asparagine (N)-glycosylation. The assembly of dolichol-linked oligosaccharides begins on the cytosolic side of the endoplasmic reticulum membrane and finishes in its lumen. The sequential addition of sugars to dolichol pyrophosphate produces dolichol-linked oligosaccharides containing fourteen sugars, including two GlcNAcs, nine mannoses and three glucoses. Once assembled, the oligosaccharide is transferred from the lipid to nascent proteins by oligosaccharyltransferases. In the lumen of the endoplasmic reticulum, adds the eighth mannose residue in an alpha-1,6 linkage onto Man(7)GlcNAc(2)-PP-dolichol to produce Man(8)GlcNAc(2)-PP-dolichol.</text>
</comment>
<comment type="catalytic activity">
    <reaction evidence="11">
        <text>an alpha-D-Man-(1-&gt;2)-alpha-D-Man-(1-&gt;2)-alpha-D-Man-(1-&gt;3)-[alpha-D-Man-(1-&gt;2)-alpha-D-Man-(1-&gt;3)-alpha-D-Man-(1-&gt;6)]-beta-D-Man-(1-&gt;4)-beta-D-GlcNAc-(1-&gt;4)-alpha-D-GlcNAc-diphospho-di-trans,poly-cis-dolichol + a di-trans,poly-cis-dolichyl beta-D-mannosyl phosphate = an alpha-D-Man-(1-&gt;2)-alpha-D-Man-(1-&gt;2)-alpha-D-Man-(1-&gt;3)-[alpha-D-Man-(1-&gt;2)-alpha-D-Man-(1-&gt;3)-[alpha-D-Man-(1-&gt;6)]-alpha-D-Man-(1-&gt;6)]-beta-D-Man-(1-&gt;4)-beta-D-GlcNAc-(1-&gt;4)-alpha-D-GlcNAc-diphospho-di-trans,poly-cis-dolichol + a di-trans,poly-cis-dolichyl phosphate + H(+)</text>
        <dbReference type="Rhea" id="RHEA:29535"/>
        <dbReference type="Rhea" id="RHEA-COMP:19498"/>
        <dbReference type="Rhea" id="RHEA-COMP:19501"/>
        <dbReference type="Rhea" id="RHEA-COMP:19518"/>
        <dbReference type="Rhea" id="RHEA-COMP:19519"/>
        <dbReference type="ChEBI" id="CHEBI:15378"/>
        <dbReference type="ChEBI" id="CHEBI:57683"/>
        <dbReference type="ChEBI" id="CHEBI:58211"/>
        <dbReference type="ChEBI" id="CHEBI:132517"/>
        <dbReference type="ChEBI" id="CHEBI:132519"/>
        <dbReference type="EC" id="2.4.1.260"/>
    </reaction>
    <physiologicalReaction direction="left-to-right" evidence="11">
        <dbReference type="Rhea" id="RHEA:29536"/>
    </physiologicalReaction>
</comment>
<dbReference type="Pfam" id="PF03901">
    <property type="entry name" value="Glyco_transf_22"/>
    <property type="match status" value="1"/>
</dbReference>
<evidence type="ECO:0000256" key="11">
    <source>
        <dbReference type="ARBA" id="ARBA00048899"/>
    </source>
</evidence>
<evidence type="ECO:0000256" key="6">
    <source>
        <dbReference type="ARBA" id="ARBA00022692"/>
    </source>
</evidence>
<evidence type="ECO:0000256" key="10">
    <source>
        <dbReference type="ARBA" id="ARBA00044721"/>
    </source>
</evidence>
<keyword evidence="9 12" id="KW-0472">Membrane</keyword>
<dbReference type="GO" id="GO:0006487">
    <property type="term" value="P:protein N-linked glycosylation"/>
    <property type="evidence" value="ECO:0007669"/>
    <property type="project" value="TreeGrafter"/>
</dbReference>
<feature type="transmembrane region" description="Helical" evidence="12">
    <location>
        <begin position="130"/>
        <end position="148"/>
    </location>
</feature>
<evidence type="ECO:0000256" key="5">
    <source>
        <dbReference type="ARBA" id="ARBA00022679"/>
    </source>
</evidence>
<comment type="subcellular location">
    <subcellularLocation>
        <location evidence="1 12">Endoplasmic reticulum membrane</location>
        <topology evidence="1 12">Multi-pass membrane protein</topology>
    </subcellularLocation>
</comment>
<evidence type="ECO:0000256" key="9">
    <source>
        <dbReference type="ARBA" id="ARBA00023136"/>
    </source>
</evidence>
<comment type="pathway">
    <text evidence="2">Protein modification; protein glycosylation.</text>
</comment>